<dbReference type="EMBL" id="JBELOE010000064">
    <property type="protein sequence ID" value="MER2490683.1"/>
    <property type="molecule type" value="Genomic_DNA"/>
</dbReference>
<name>A0ABV1RCP6_9ALTE</name>
<protein>
    <recommendedName>
        <fullName evidence="3">ArsR family transcriptional regulator</fullName>
    </recommendedName>
</protein>
<organism evidence="1 2">
    <name type="scientific">Catenovulum sediminis</name>
    <dbReference type="NCBI Taxonomy" id="1740262"/>
    <lineage>
        <taxon>Bacteria</taxon>
        <taxon>Pseudomonadati</taxon>
        <taxon>Pseudomonadota</taxon>
        <taxon>Gammaproteobacteria</taxon>
        <taxon>Alteromonadales</taxon>
        <taxon>Alteromonadaceae</taxon>
        <taxon>Catenovulum</taxon>
    </lineage>
</organism>
<sequence length="99" mass="10970">MAINQIKSEHVRLSILIALSEDAGYQLNSSMIGDILKHYHLKSSRDEVHTELAWLERNGYVKLEKLSANTWLATISQSGVDVVEGSIVAPGIKRPSPRS</sequence>
<keyword evidence="2" id="KW-1185">Reference proteome</keyword>
<comment type="caution">
    <text evidence="1">The sequence shown here is derived from an EMBL/GenBank/DDBJ whole genome shotgun (WGS) entry which is preliminary data.</text>
</comment>
<dbReference type="RefSeq" id="WP_350400430.1">
    <property type="nucleotide sequence ID" value="NZ_JBELOE010000064.1"/>
</dbReference>
<evidence type="ECO:0008006" key="3">
    <source>
        <dbReference type="Google" id="ProtNLM"/>
    </source>
</evidence>
<reference evidence="1 2" key="1">
    <citation type="submission" date="2024-06" db="EMBL/GenBank/DDBJ databases">
        <authorList>
            <person name="Chen R.Y."/>
        </authorList>
    </citation>
    <scope>NUCLEOTIDE SEQUENCE [LARGE SCALE GENOMIC DNA]</scope>
    <source>
        <strain evidence="1 2">D2</strain>
    </source>
</reference>
<proteinExistence type="predicted"/>
<accession>A0ABV1RCP6</accession>
<evidence type="ECO:0000313" key="2">
    <source>
        <dbReference type="Proteomes" id="UP001467690"/>
    </source>
</evidence>
<evidence type="ECO:0000313" key="1">
    <source>
        <dbReference type="EMBL" id="MER2490683.1"/>
    </source>
</evidence>
<dbReference type="Proteomes" id="UP001467690">
    <property type="component" value="Unassembled WGS sequence"/>
</dbReference>
<gene>
    <name evidence="1" type="ORF">ABS311_02130</name>
</gene>